<evidence type="ECO:0000256" key="5">
    <source>
        <dbReference type="ARBA" id="ARBA00023242"/>
    </source>
</evidence>
<evidence type="ECO:0000256" key="6">
    <source>
        <dbReference type="ARBA" id="ARBA00040165"/>
    </source>
</evidence>
<sequence length="370" mass="41467">LRAKMESTLFPSDFVFLTNQPYLTLYSENDMEELSKMNVGAGRLRPRKRECLNNLTVEQKLQRRKLKNRVAAQCARDRKKKALANLESNAAFLQTENLYLRTSLKELEITNRQLREENERLQALLASKGESSSCGAEYVVAAVESAEFINAPLPKAQVARCILMLRSLFCLIPTMGHSLKPSNQFLIQRQHQGCVEIQALCEEDVCFFGENDCQRESQDSVSPCSPAAVATIMHDHCYLSSCNAKTMHAAALDMSSALSPLSFADSRDFALLNSLAPSDSSVEQSSISPISFDTQCELDMVDWTQIFATGQDDFGLQNNDAAGKEWTDDSLNLDCDNFSFDNILLLQQNGVLLPVRSTEFLVLFSYFRSF</sequence>
<dbReference type="Pfam" id="PF00170">
    <property type="entry name" value="bZIP_1"/>
    <property type="match status" value="1"/>
</dbReference>
<dbReference type="InterPro" id="IPR004827">
    <property type="entry name" value="bZIP"/>
</dbReference>
<evidence type="ECO:0000256" key="1">
    <source>
        <dbReference type="ARBA" id="ARBA00022843"/>
    </source>
</evidence>
<keyword evidence="2" id="KW-0805">Transcription regulation</keyword>
<evidence type="ECO:0000256" key="4">
    <source>
        <dbReference type="ARBA" id="ARBA00023163"/>
    </source>
</evidence>
<dbReference type="InterPro" id="IPR052470">
    <property type="entry name" value="ER_Stress-Reg_TF"/>
</dbReference>
<dbReference type="Gene3D" id="1.20.5.170">
    <property type="match status" value="1"/>
</dbReference>
<comment type="caution">
    <text evidence="9">The sequence shown here is derived from an EMBL/GenBank/DDBJ whole genome shotgun (WGS) entry which is preliminary data.</text>
</comment>
<proteinExistence type="predicted"/>
<dbReference type="EMBL" id="JYDQ01000045">
    <property type="protein sequence ID" value="KRY18533.1"/>
    <property type="molecule type" value="Genomic_DNA"/>
</dbReference>
<dbReference type="OrthoDB" id="20960at2759"/>
<evidence type="ECO:0000313" key="10">
    <source>
        <dbReference type="Proteomes" id="UP000054783"/>
    </source>
</evidence>
<reference evidence="9 10" key="1">
    <citation type="submission" date="2015-01" db="EMBL/GenBank/DDBJ databases">
        <title>Evolution of Trichinella species and genotypes.</title>
        <authorList>
            <person name="Korhonen P.K."/>
            <person name="Edoardo P."/>
            <person name="Giuseppe L.R."/>
            <person name="Gasser R.B."/>
        </authorList>
    </citation>
    <scope>NUCLEOTIDE SEQUENCE [LARGE SCALE GENOMIC DNA]</scope>
    <source>
        <strain evidence="9">ISS2496</strain>
    </source>
</reference>
<dbReference type="AlphaFoldDB" id="A0A0V1A172"/>
<evidence type="ECO:0000256" key="7">
    <source>
        <dbReference type="SAM" id="Coils"/>
    </source>
</evidence>
<name>A0A0V1A172_9BILA</name>
<gene>
    <name evidence="9" type="primary">Xbp1</name>
    <name evidence="9" type="ORF">T12_12899</name>
</gene>
<dbReference type="GO" id="GO:0000981">
    <property type="term" value="F:DNA-binding transcription factor activity, RNA polymerase II-specific"/>
    <property type="evidence" value="ECO:0007669"/>
    <property type="project" value="TreeGrafter"/>
</dbReference>
<evidence type="ECO:0000256" key="2">
    <source>
        <dbReference type="ARBA" id="ARBA00023015"/>
    </source>
</evidence>
<dbReference type="GO" id="GO:0000977">
    <property type="term" value="F:RNA polymerase II transcription regulatory region sequence-specific DNA binding"/>
    <property type="evidence" value="ECO:0007669"/>
    <property type="project" value="TreeGrafter"/>
</dbReference>
<evidence type="ECO:0000313" key="9">
    <source>
        <dbReference type="EMBL" id="KRY18533.1"/>
    </source>
</evidence>
<dbReference type="SUPFAM" id="SSF57959">
    <property type="entry name" value="Leucine zipper domain"/>
    <property type="match status" value="1"/>
</dbReference>
<keyword evidence="5" id="KW-0539">Nucleus</keyword>
<organism evidence="9 10">
    <name type="scientific">Trichinella patagoniensis</name>
    <dbReference type="NCBI Taxonomy" id="990121"/>
    <lineage>
        <taxon>Eukaryota</taxon>
        <taxon>Metazoa</taxon>
        <taxon>Ecdysozoa</taxon>
        <taxon>Nematoda</taxon>
        <taxon>Enoplea</taxon>
        <taxon>Dorylaimia</taxon>
        <taxon>Trichinellida</taxon>
        <taxon>Trichinellidae</taxon>
        <taxon>Trichinella</taxon>
    </lineage>
</organism>
<keyword evidence="4" id="KW-0804">Transcription</keyword>
<dbReference type="STRING" id="990121.A0A0V1A172"/>
<keyword evidence="3" id="KW-0238">DNA-binding</keyword>
<dbReference type="InterPro" id="IPR046347">
    <property type="entry name" value="bZIP_sf"/>
</dbReference>
<protein>
    <recommendedName>
        <fullName evidence="6">X-box-binding protein 1</fullName>
    </recommendedName>
</protein>
<keyword evidence="10" id="KW-1185">Reference proteome</keyword>
<dbReference type="PANTHER" id="PTHR46542">
    <property type="entry name" value="X-BOX BINDING PROTEIN 1"/>
    <property type="match status" value="1"/>
</dbReference>
<accession>A0A0V1A172</accession>
<dbReference type="SMART" id="SM00338">
    <property type="entry name" value="BRLZ"/>
    <property type="match status" value="1"/>
</dbReference>
<feature type="coiled-coil region" evidence="7">
    <location>
        <begin position="76"/>
        <end position="131"/>
    </location>
</feature>
<dbReference type="PANTHER" id="PTHR46542:SF1">
    <property type="entry name" value="X-BOX BINDING PROTEIN 1"/>
    <property type="match status" value="1"/>
</dbReference>
<evidence type="ECO:0000256" key="3">
    <source>
        <dbReference type="ARBA" id="ARBA00023125"/>
    </source>
</evidence>
<dbReference type="Proteomes" id="UP000054783">
    <property type="component" value="Unassembled WGS sequence"/>
</dbReference>
<dbReference type="GO" id="GO:0005634">
    <property type="term" value="C:nucleus"/>
    <property type="evidence" value="ECO:0007669"/>
    <property type="project" value="TreeGrafter"/>
</dbReference>
<feature type="non-terminal residue" evidence="9">
    <location>
        <position position="1"/>
    </location>
</feature>
<evidence type="ECO:0000259" key="8">
    <source>
        <dbReference type="PROSITE" id="PS50217"/>
    </source>
</evidence>
<dbReference type="PROSITE" id="PS50217">
    <property type="entry name" value="BZIP"/>
    <property type="match status" value="1"/>
</dbReference>
<keyword evidence="7" id="KW-0175">Coiled coil</keyword>
<feature type="domain" description="BZIP" evidence="8">
    <location>
        <begin position="58"/>
        <end position="121"/>
    </location>
</feature>
<dbReference type="CDD" id="cd14691">
    <property type="entry name" value="bZIP_XBP1"/>
    <property type="match status" value="1"/>
</dbReference>
<keyword evidence="1" id="KW-0832">Ubl conjugation</keyword>